<reference evidence="9 10" key="1">
    <citation type="submission" date="2020-02" db="EMBL/GenBank/DDBJ databases">
        <authorList>
            <person name="Hogendoorn C."/>
        </authorList>
    </citation>
    <scope>NUCLEOTIDE SEQUENCE [LARGE SCALE GENOMIC DNA]</scope>
    <source>
        <strain evidence="9">R501</strain>
    </source>
</reference>
<dbReference type="Proteomes" id="UP000503399">
    <property type="component" value="Chromosome"/>
</dbReference>
<evidence type="ECO:0000256" key="1">
    <source>
        <dbReference type="ARBA" id="ARBA00002663"/>
    </source>
</evidence>
<gene>
    <name evidence="7 9" type="primary">rnpA</name>
    <name evidence="9" type="ORF">R50_2788</name>
</gene>
<dbReference type="SUPFAM" id="SSF54211">
    <property type="entry name" value="Ribosomal protein S5 domain 2-like"/>
    <property type="match status" value="1"/>
</dbReference>
<evidence type="ECO:0000256" key="6">
    <source>
        <dbReference type="ARBA" id="ARBA00022884"/>
    </source>
</evidence>
<evidence type="ECO:0000313" key="10">
    <source>
        <dbReference type="Proteomes" id="UP000503399"/>
    </source>
</evidence>
<dbReference type="InterPro" id="IPR020568">
    <property type="entry name" value="Ribosomal_Su5_D2-typ_SF"/>
</dbReference>
<dbReference type="InterPro" id="IPR020539">
    <property type="entry name" value="RNase_P_CS"/>
</dbReference>
<organism evidence="9 10">
    <name type="scientific">Candidatus Hydrogenisulfobacillus filiaventi</name>
    <dbReference type="NCBI Taxonomy" id="2707344"/>
    <lineage>
        <taxon>Bacteria</taxon>
        <taxon>Bacillati</taxon>
        <taxon>Bacillota</taxon>
        <taxon>Clostridia</taxon>
        <taxon>Eubacteriales</taxon>
        <taxon>Clostridiales Family XVII. Incertae Sedis</taxon>
        <taxon>Candidatus Hydrogenisulfobacillus</taxon>
    </lineage>
</organism>
<evidence type="ECO:0000313" key="9">
    <source>
        <dbReference type="EMBL" id="CAB1130277.1"/>
    </source>
</evidence>
<comment type="similarity">
    <text evidence="7">Belongs to the RnpA family.</text>
</comment>
<dbReference type="GO" id="GO:0004526">
    <property type="term" value="F:ribonuclease P activity"/>
    <property type="evidence" value="ECO:0007669"/>
    <property type="project" value="UniProtKB-UniRule"/>
</dbReference>
<protein>
    <recommendedName>
        <fullName evidence="7 8">Ribonuclease P protein component</fullName>
        <shortName evidence="7">RNase P protein</shortName>
        <shortName evidence="7">RNaseP protein</shortName>
        <ecNumber evidence="7 8">3.1.26.5</ecNumber>
    </recommendedName>
    <alternativeName>
        <fullName evidence="7">Protein C5</fullName>
    </alternativeName>
</protein>
<dbReference type="GO" id="GO:0001682">
    <property type="term" value="P:tRNA 5'-leader removal"/>
    <property type="evidence" value="ECO:0007669"/>
    <property type="project" value="UniProtKB-UniRule"/>
</dbReference>
<dbReference type="NCBIfam" id="TIGR00188">
    <property type="entry name" value="rnpA"/>
    <property type="match status" value="1"/>
</dbReference>
<dbReference type="GO" id="GO:0042781">
    <property type="term" value="F:3'-tRNA processing endoribonuclease activity"/>
    <property type="evidence" value="ECO:0007669"/>
    <property type="project" value="TreeGrafter"/>
</dbReference>
<comment type="catalytic activity">
    <reaction evidence="7">
        <text>Endonucleolytic cleavage of RNA, removing 5'-extranucleotides from tRNA precursor.</text>
        <dbReference type="EC" id="3.1.26.5"/>
    </reaction>
</comment>
<dbReference type="InterPro" id="IPR000100">
    <property type="entry name" value="RNase_P"/>
</dbReference>
<dbReference type="PANTHER" id="PTHR33992:SF1">
    <property type="entry name" value="RIBONUCLEASE P PROTEIN COMPONENT"/>
    <property type="match status" value="1"/>
</dbReference>
<keyword evidence="10" id="KW-1185">Reference proteome</keyword>
<evidence type="ECO:0000256" key="5">
    <source>
        <dbReference type="ARBA" id="ARBA00022801"/>
    </source>
</evidence>
<proteinExistence type="inferred from homology"/>
<dbReference type="GO" id="GO:0000049">
    <property type="term" value="F:tRNA binding"/>
    <property type="evidence" value="ECO:0007669"/>
    <property type="project" value="UniProtKB-UniRule"/>
</dbReference>
<accession>A0A6F8ZKL5</accession>
<dbReference type="PANTHER" id="PTHR33992">
    <property type="entry name" value="RIBONUCLEASE P PROTEIN COMPONENT"/>
    <property type="match status" value="1"/>
</dbReference>
<dbReference type="GO" id="GO:0030677">
    <property type="term" value="C:ribonuclease P complex"/>
    <property type="evidence" value="ECO:0007669"/>
    <property type="project" value="TreeGrafter"/>
</dbReference>
<evidence type="ECO:0000256" key="3">
    <source>
        <dbReference type="ARBA" id="ARBA00022722"/>
    </source>
</evidence>
<dbReference type="AlphaFoldDB" id="A0A6F8ZKL5"/>
<keyword evidence="6 7" id="KW-0694">RNA-binding</keyword>
<evidence type="ECO:0000256" key="2">
    <source>
        <dbReference type="ARBA" id="ARBA00022694"/>
    </source>
</evidence>
<sequence length="128" mass="14108">MTRTSFERLRRRQEFSRVFRLGRTVGDRNLILFVLPLGSVPPEGADAPPAGVTRVGVAAARSAGSAVKRNRIRRRLRALLQEIGPPEVPLQLVVLGKARVLEAPWPELVRSGRTLLARASRLARNRGG</sequence>
<dbReference type="EC" id="3.1.26.5" evidence="7 8"/>
<keyword evidence="2 7" id="KW-0819">tRNA processing</keyword>
<evidence type="ECO:0000256" key="7">
    <source>
        <dbReference type="HAMAP-Rule" id="MF_00227"/>
    </source>
</evidence>
<name>A0A6F8ZKL5_9FIRM</name>
<dbReference type="HAMAP" id="MF_00227">
    <property type="entry name" value="RNase_P"/>
    <property type="match status" value="1"/>
</dbReference>
<dbReference type="InterPro" id="IPR014721">
    <property type="entry name" value="Ribsml_uS5_D2-typ_fold_subgr"/>
</dbReference>
<dbReference type="EMBL" id="LR778114">
    <property type="protein sequence ID" value="CAB1130277.1"/>
    <property type="molecule type" value="Genomic_DNA"/>
</dbReference>
<evidence type="ECO:0000256" key="8">
    <source>
        <dbReference type="NCBIfam" id="TIGR00188"/>
    </source>
</evidence>
<comment type="function">
    <text evidence="1 7">RNaseP catalyzes the removal of the 5'-leader sequence from pre-tRNA to produce the mature 5'-terminus. It can also cleave other RNA substrates such as 4.5S RNA. The protein component plays an auxiliary but essential role in vivo by binding to the 5'-leader sequence and broadening the substrate specificity of the ribozyme.</text>
</comment>
<dbReference type="Gene3D" id="3.30.230.10">
    <property type="match status" value="1"/>
</dbReference>
<dbReference type="PROSITE" id="PS00648">
    <property type="entry name" value="RIBONUCLEASE_P"/>
    <property type="match status" value="1"/>
</dbReference>
<dbReference type="KEGG" id="hfv:R50_2788"/>
<comment type="subunit">
    <text evidence="7">Consists of a catalytic RNA component (M1 or rnpB) and a protein subunit.</text>
</comment>
<keyword evidence="3 7" id="KW-0540">Nuclease</keyword>
<keyword evidence="4 7" id="KW-0255">Endonuclease</keyword>
<evidence type="ECO:0000256" key="4">
    <source>
        <dbReference type="ARBA" id="ARBA00022759"/>
    </source>
</evidence>
<keyword evidence="5 7" id="KW-0378">Hydrolase</keyword>
<dbReference type="Pfam" id="PF00825">
    <property type="entry name" value="Ribonuclease_P"/>
    <property type="match status" value="1"/>
</dbReference>